<sequence length="550" mass="63031">MNETNSNTKANSTRDDEDQKRTIITDLNDDILDLISRELCAHCHKRRGENSVPYDEKDWKTDQEALMNFAQTCNRIHRVARAVVYHSIYLGFDELTLAEHNPSQPTYHEGIEKRLQQCAKTLLDSKALRQKVSHVGNGDDENKLGERVFGTETLDIAGAVRHIQLNFGDTPSSRIHGAGLVSQLLESSPGVQHLELISRQHMNLFYDPVFERPNMFQSIRTLALVYLNSSPVSRSLGSLVETRMSLLDMCTNLTDLHIHGVDNIHVESQTFRNVVTLRLTNCRLRLQQLETFLAQFSKLETFVFARGRVREGQTRAEHPLGAADHSRDEQFTPNEAAEQLRKHHREGLKRFELGPFYNWEAQTGVALNRICHNSFTTAVGAEVIASLRDFDKLENIHLSQDAILGPYCLRFSPGNYPVVAIRGLLVSDQDGGKLVNMLPRTIKSLRINHINEDLTRSLLRLSTSIGDFPDLEEVYLHGEDPRLELLCPNPNPDLRRRYETKLQTPWRHIHSWVLERVGNALTARGIRFEFEGMKEYERKTYFRAWKVKAH</sequence>
<dbReference type="AlphaFoldDB" id="A0A9P6I1P1"/>
<reference evidence="1" key="2">
    <citation type="submission" date="2020-11" db="EMBL/GenBank/DDBJ databases">
        <title>Whole genome sequencing of Colletotrichum sp.</title>
        <authorList>
            <person name="Li H."/>
        </authorList>
    </citation>
    <scope>NUCLEOTIDE SEQUENCE</scope>
    <source>
        <strain evidence="1">CkLH20</strain>
    </source>
</reference>
<dbReference type="Proteomes" id="UP000781932">
    <property type="component" value="Unassembled WGS sequence"/>
</dbReference>
<keyword evidence="2" id="KW-1185">Reference proteome</keyword>
<evidence type="ECO:0000313" key="1">
    <source>
        <dbReference type="EMBL" id="KAF9874162.1"/>
    </source>
</evidence>
<dbReference type="RefSeq" id="XP_038743623.1">
    <property type="nucleotide sequence ID" value="XM_038890860.1"/>
</dbReference>
<proteinExistence type="predicted"/>
<dbReference type="SUPFAM" id="SSF52047">
    <property type="entry name" value="RNI-like"/>
    <property type="match status" value="1"/>
</dbReference>
<dbReference type="EMBL" id="JAATWM020000027">
    <property type="protein sequence ID" value="KAF9874162.1"/>
    <property type="molecule type" value="Genomic_DNA"/>
</dbReference>
<dbReference type="GeneID" id="62163934"/>
<organism evidence="1 2">
    <name type="scientific">Colletotrichum karsti</name>
    <dbReference type="NCBI Taxonomy" id="1095194"/>
    <lineage>
        <taxon>Eukaryota</taxon>
        <taxon>Fungi</taxon>
        <taxon>Dikarya</taxon>
        <taxon>Ascomycota</taxon>
        <taxon>Pezizomycotina</taxon>
        <taxon>Sordariomycetes</taxon>
        <taxon>Hypocreomycetidae</taxon>
        <taxon>Glomerellales</taxon>
        <taxon>Glomerellaceae</taxon>
        <taxon>Colletotrichum</taxon>
        <taxon>Colletotrichum boninense species complex</taxon>
    </lineage>
</organism>
<gene>
    <name evidence="1" type="ORF">CkaCkLH20_08145</name>
</gene>
<reference evidence="1" key="1">
    <citation type="submission" date="2020-03" db="EMBL/GenBank/DDBJ databases">
        <authorList>
            <person name="He L."/>
        </authorList>
    </citation>
    <scope>NUCLEOTIDE SEQUENCE</scope>
    <source>
        <strain evidence="1">CkLH20</strain>
    </source>
</reference>
<name>A0A9P6I1P1_9PEZI</name>
<comment type="caution">
    <text evidence="1">The sequence shown here is derived from an EMBL/GenBank/DDBJ whole genome shotgun (WGS) entry which is preliminary data.</text>
</comment>
<evidence type="ECO:0000313" key="2">
    <source>
        <dbReference type="Proteomes" id="UP000781932"/>
    </source>
</evidence>
<protein>
    <submittedName>
        <fullName evidence="1">Uncharacterized protein</fullName>
    </submittedName>
</protein>
<dbReference type="OrthoDB" id="4823567at2759"/>
<accession>A0A9P6I1P1</accession>